<dbReference type="PANTHER" id="PTHR22840:SF12">
    <property type="entry name" value="WD REPEAT-CONTAINING PROTEIN 36"/>
    <property type="match status" value="1"/>
</dbReference>
<sequence>MFQHVRTINQQHKIINSFNLQTVTTYTKSHVFQYSIQNLSLLFVSPILPDILKIVEYENIIFVISTDLCIRKIERGRITIEKKLFENFNEIIPSFEDWTEKEVHFKTNITLTVCNSIIVISYMKKIYLFSFLLEKLNSYELSSCILCSFHPLSYKNKIIIYDENQKIILFNINKKKIIHQFHCLENEFNNYSNIENINNNIHFSQSSNPHSVLLYSHNIIFLINLQTDEILLRFESPNITSISISPSNTHIICTTITNELLIYNTYYKKNTHLFSVYNDGIFLPTEEDILLVTDNSCLKTLKLNKSKFEAIIERPRCLKNVVGINYIDGGVVIASKQGILYYSLIKEEQSYFAKIKIKLDVNEDNSNLKYYNGMEFTDLAPLIFNSFGTTGFIVLNSYIYKLSSKKLSYFLYEPSLSSINISKCSNFIIIGTYKGSIYILTIKSKSIMSEFSTTNSPIKYASMCIVTDRIILCYKNILEIRNISGELIYTKDFSCIINITSNYSFIAIGNCNGIDILCYKTGKLCRSLQIKNIKSIEFSNLNNYIAVMTGKFNIECCKVSKFTEADHDFVSSHNNIFILDILSGKVLQKIFLNNEVEYFKWSSDDAFIIIKYKDNDEIFIYFDNEIFDIDFNLNYSEINVKNQICVENENKFDYMQELCLKTLSYLDYERNDLFTTE</sequence>
<dbReference type="EMBL" id="PITJ01001493">
    <property type="protein sequence ID" value="TBT99033.1"/>
    <property type="molecule type" value="Genomic_DNA"/>
</dbReference>
<protein>
    <submittedName>
        <fullName evidence="1">Uncharacterized protein</fullName>
    </submittedName>
</protein>
<dbReference type="AlphaFoldDB" id="A0A4Q9KVX6"/>
<dbReference type="Proteomes" id="UP000292362">
    <property type="component" value="Unassembled WGS sequence"/>
</dbReference>
<evidence type="ECO:0000313" key="2">
    <source>
        <dbReference type="Proteomes" id="UP000292362"/>
    </source>
</evidence>
<dbReference type="VEuPathDB" id="MicrosporidiaDB:CWI37_1493p0010"/>
<dbReference type="SUPFAM" id="SSF50998">
    <property type="entry name" value="Quinoprotein alcohol dehydrogenase-like"/>
    <property type="match status" value="1"/>
</dbReference>
<dbReference type="InterPro" id="IPR015943">
    <property type="entry name" value="WD40/YVTN_repeat-like_dom_sf"/>
</dbReference>
<dbReference type="InterPro" id="IPR011047">
    <property type="entry name" value="Quinoprotein_ADH-like_sf"/>
</dbReference>
<dbReference type="GO" id="GO:0032040">
    <property type="term" value="C:small-subunit processome"/>
    <property type="evidence" value="ECO:0007669"/>
    <property type="project" value="TreeGrafter"/>
</dbReference>
<organism evidence="1 2">
    <name type="scientific">Hamiltosporidium tvaerminnensis</name>
    <dbReference type="NCBI Taxonomy" id="1176355"/>
    <lineage>
        <taxon>Eukaryota</taxon>
        <taxon>Fungi</taxon>
        <taxon>Fungi incertae sedis</taxon>
        <taxon>Microsporidia</taxon>
        <taxon>Dubosqiidae</taxon>
        <taxon>Hamiltosporidium</taxon>
    </lineage>
</organism>
<accession>A0A4Q9KVX6</accession>
<dbReference type="GO" id="GO:0006364">
    <property type="term" value="P:rRNA processing"/>
    <property type="evidence" value="ECO:0007669"/>
    <property type="project" value="TreeGrafter"/>
</dbReference>
<dbReference type="PANTHER" id="PTHR22840">
    <property type="entry name" value="WD REPEAT-CONTAINING PROTEIN 36"/>
    <property type="match status" value="1"/>
</dbReference>
<reference evidence="1 2" key="1">
    <citation type="submission" date="2017-12" db="EMBL/GenBank/DDBJ databases">
        <authorList>
            <person name="Pombert J.-F."/>
            <person name="Haag K.L."/>
            <person name="Ebert D."/>
        </authorList>
    </citation>
    <scope>NUCLEOTIDE SEQUENCE [LARGE SCALE GENOMIC DNA]</scope>
    <source>
        <strain evidence="1">FI-OER-3-3</strain>
    </source>
</reference>
<name>A0A4Q9KVX6_9MICR</name>
<dbReference type="Gene3D" id="2.130.10.10">
    <property type="entry name" value="YVTN repeat-like/Quinoprotein amine dehydrogenase"/>
    <property type="match status" value="2"/>
</dbReference>
<gene>
    <name evidence="1" type="ORF">CWI37_1493p0010</name>
</gene>
<dbReference type="GO" id="GO:0034388">
    <property type="term" value="C:Pwp2p-containing subcomplex of 90S preribosome"/>
    <property type="evidence" value="ECO:0007669"/>
    <property type="project" value="TreeGrafter"/>
</dbReference>
<comment type="caution">
    <text evidence="1">The sequence shown here is derived from an EMBL/GenBank/DDBJ whole genome shotgun (WGS) entry which is preliminary data.</text>
</comment>
<evidence type="ECO:0000313" key="1">
    <source>
        <dbReference type="EMBL" id="TBT99033.1"/>
    </source>
</evidence>
<proteinExistence type="predicted"/>